<evidence type="ECO:0000313" key="1">
    <source>
        <dbReference type="EMBL" id="GEL20990.1"/>
    </source>
</evidence>
<reference evidence="1 2" key="1">
    <citation type="submission" date="2019-07" db="EMBL/GenBank/DDBJ databases">
        <title>Whole genome shotgun sequence of Pseudonocardia asaccharolytica NBRC 16224.</title>
        <authorList>
            <person name="Hosoyama A."/>
            <person name="Uohara A."/>
            <person name="Ohji S."/>
            <person name="Ichikawa N."/>
        </authorList>
    </citation>
    <scope>NUCLEOTIDE SEQUENCE [LARGE SCALE GENOMIC DNA]</scope>
    <source>
        <strain evidence="1 2">NBRC 16224</strain>
    </source>
</reference>
<gene>
    <name evidence="1" type="ORF">PA7_48270</name>
</gene>
<keyword evidence="2" id="KW-1185">Reference proteome</keyword>
<sequence>MFTEAHHELDPAAVVALQQRGLIRCHPGGGYLELTDDAGFSLTPGPPGPDC</sequence>
<protein>
    <submittedName>
        <fullName evidence="1">Uncharacterized protein</fullName>
    </submittedName>
</protein>
<name>A0A511D861_9PSEU</name>
<dbReference type="Proteomes" id="UP000321328">
    <property type="component" value="Unassembled WGS sequence"/>
</dbReference>
<dbReference type="EMBL" id="BJVI01000130">
    <property type="protein sequence ID" value="GEL20990.1"/>
    <property type="molecule type" value="Genomic_DNA"/>
</dbReference>
<comment type="caution">
    <text evidence="1">The sequence shown here is derived from an EMBL/GenBank/DDBJ whole genome shotgun (WGS) entry which is preliminary data.</text>
</comment>
<proteinExistence type="predicted"/>
<organism evidence="1 2">
    <name type="scientific">Pseudonocardia asaccharolytica DSM 44247 = NBRC 16224</name>
    <dbReference type="NCBI Taxonomy" id="1123024"/>
    <lineage>
        <taxon>Bacteria</taxon>
        <taxon>Bacillati</taxon>
        <taxon>Actinomycetota</taxon>
        <taxon>Actinomycetes</taxon>
        <taxon>Pseudonocardiales</taxon>
        <taxon>Pseudonocardiaceae</taxon>
        <taxon>Pseudonocardia</taxon>
    </lineage>
</organism>
<evidence type="ECO:0000313" key="2">
    <source>
        <dbReference type="Proteomes" id="UP000321328"/>
    </source>
</evidence>
<dbReference type="RefSeq" id="WP_169338734.1">
    <property type="nucleotide sequence ID" value="NZ_AUII01000060.1"/>
</dbReference>
<dbReference type="AlphaFoldDB" id="A0A511D861"/>
<accession>A0A511D861</accession>